<accession>A0A8S5QVH1</accession>
<sequence length="38" mass="4292">MAKSSDNNTFLGKKFGVNSSTILAIKRRKTWRHIGKAE</sequence>
<reference evidence="1" key="1">
    <citation type="journal article" date="2021" name="Proc. Natl. Acad. Sci. U.S.A.">
        <title>A Catalog of Tens of Thousands of Viruses from Human Metagenomes Reveals Hidden Associations with Chronic Diseases.</title>
        <authorList>
            <person name="Tisza M.J."/>
            <person name="Buck C.B."/>
        </authorList>
    </citation>
    <scope>NUCLEOTIDE SEQUENCE</scope>
    <source>
        <strain evidence="1">Ct2u94</strain>
    </source>
</reference>
<proteinExistence type="predicted"/>
<organism evidence="1">
    <name type="scientific">Siphoviridae sp. ct2u94</name>
    <dbReference type="NCBI Taxonomy" id="2826277"/>
    <lineage>
        <taxon>Viruses</taxon>
        <taxon>Duplodnaviria</taxon>
        <taxon>Heunggongvirae</taxon>
        <taxon>Uroviricota</taxon>
        <taxon>Caudoviricetes</taxon>
    </lineage>
</organism>
<dbReference type="EMBL" id="BK015744">
    <property type="protein sequence ID" value="DAE23056.1"/>
    <property type="molecule type" value="Genomic_DNA"/>
</dbReference>
<name>A0A8S5QVH1_9CAUD</name>
<protein>
    <submittedName>
        <fullName evidence="1">PROTEIN/DNA Complex catalytic motif, Helix-turn-helix DNA</fullName>
    </submittedName>
</protein>
<evidence type="ECO:0000313" key="1">
    <source>
        <dbReference type="EMBL" id="DAE23056.1"/>
    </source>
</evidence>